<protein>
    <recommendedName>
        <fullName evidence="6">alanine transaminase</fullName>
        <ecNumber evidence="6">2.6.1.2</ecNumber>
    </recommendedName>
</protein>
<evidence type="ECO:0000256" key="4">
    <source>
        <dbReference type="ARBA" id="ARBA00022679"/>
    </source>
</evidence>
<reference evidence="8" key="1">
    <citation type="journal article" date="2020" name="Appl. Environ. Microbiol.">
        <title>Medium-Chain Fatty Acid Synthesis by 'Candidatus Weimeria bifida' gen. nov., sp. nov., and 'Candidatus Pseudoramibacter fermentans' sp. nov.</title>
        <authorList>
            <person name="Scarborough M.J."/>
            <person name="Myers K.S."/>
            <person name="Donohue T.J."/>
            <person name="Noguera D.R."/>
        </authorList>
    </citation>
    <scope>NUCLEOTIDE SEQUENCE</scope>
    <source>
        <strain evidence="8">EUB1.1</strain>
    </source>
</reference>
<gene>
    <name evidence="8" type="ORF">FRC53_03100</name>
</gene>
<dbReference type="Gene3D" id="3.90.1150.10">
    <property type="entry name" value="Aspartate Aminotransferase, domain 1"/>
    <property type="match status" value="1"/>
</dbReference>
<dbReference type="InterPro" id="IPR051926">
    <property type="entry name" value="Ala_Aminotransferase"/>
</dbReference>
<feature type="domain" description="Aminotransferase class I/classII large" evidence="7">
    <location>
        <begin position="34"/>
        <end position="385"/>
    </location>
</feature>
<accession>A0A6L5GQD1</accession>
<dbReference type="AlphaFoldDB" id="A0A6L5GQD1"/>
<proteinExistence type="inferred from homology"/>
<dbReference type="InterPro" id="IPR015424">
    <property type="entry name" value="PyrdxlP-dep_Trfase"/>
</dbReference>
<dbReference type="GO" id="GO:0030170">
    <property type="term" value="F:pyridoxal phosphate binding"/>
    <property type="evidence" value="ECO:0007669"/>
    <property type="project" value="InterPro"/>
</dbReference>
<dbReference type="PANTHER" id="PTHR43488:SF2">
    <property type="entry name" value="GLUTAMATE-PYRUVATE AMINOTRANSFERASE ALAA"/>
    <property type="match status" value="1"/>
</dbReference>
<dbReference type="EC" id="2.6.1.2" evidence="6"/>
<evidence type="ECO:0000256" key="1">
    <source>
        <dbReference type="ARBA" id="ARBA00001933"/>
    </source>
</evidence>
<comment type="caution">
    <text evidence="8">The sequence shown here is derived from an EMBL/GenBank/DDBJ whole genome shotgun (WGS) entry which is preliminary data.</text>
</comment>
<dbReference type="PANTHER" id="PTHR43488">
    <property type="entry name" value="GLUTAMATE-PYRUVATE AMINOTRANSFERASE ALAA"/>
    <property type="match status" value="1"/>
</dbReference>
<dbReference type="CDD" id="cd00609">
    <property type="entry name" value="AAT_like"/>
    <property type="match status" value="1"/>
</dbReference>
<dbReference type="SUPFAM" id="SSF53383">
    <property type="entry name" value="PLP-dependent transferases"/>
    <property type="match status" value="1"/>
</dbReference>
<evidence type="ECO:0000313" key="8">
    <source>
        <dbReference type="EMBL" id="MQM72417.1"/>
    </source>
</evidence>
<evidence type="ECO:0000313" key="9">
    <source>
        <dbReference type="Proteomes" id="UP000473648"/>
    </source>
</evidence>
<sequence length="405" mass="45439">MRQFQKSHKLDNVCYDIRGPVVAEADRMQREGVDIIQLNTGNPPHFDMNAPDEVIRDVRLHLKDSEAYCGSQGLFQARKAIVQYYQTQGIMGVDEDDVYIGNGSSELVSFCMSALLNDGDEVLIPMPDYPLWTAAATLAGGKAVHYLCDEKSNWYPDLDDIRAKVTDKTKGIVVINPNNPTGAVYPKEILEGIVKIAEDNELIIFSDEIYDHIIYDNLPYTHMASLTEDVLVVTLNGLSKSHRVPGFRVGWMMLTGNKECAKDYIEGIHILSTMRLCANVPAQYAIQTSLGGYQSIQDLIAPGGRLYEQRNIVYEGINSIPGLSCTKPAGAMYAFVKIDTASFNITDDVQFALDLLKREKILIVQGTGFNWPEPDHFRIVFLPSPILLNETIERLRHFMAHYIQE</sequence>
<evidence type="ECO:0000256" key="5">
    <source>
        <dbReference type="ARBA" id="ARBA00022898"/>
    </source>
</evidence>
<dbReference type="Proteomes" id="UP000473648">
    <property type="component" value="Unassembled WGS sequence"/>
</dbReference>
<evidence type="ECO:0000256" key="2">
    <source>
        <dbReference type="ARBA" id="ARBA00007441"/>
    </source>
</evidence>
<dbReference type="InterPro" id="IPR015422">
    <property type="entry name" value="PyrdxlP-dep_Trfase_small"/>
</dbReference>
<keyword evidence="5" id="KW-0663">Pyridoxal phosphate</keyword>
<dbReference type="Pfam" id="PF00155">
    <property type="entry name" value="Aminotran_1_2"/>
    <property type="match status" value="1"/>
</dbReference>
<evidence type="ECO:0000256" key="3">
    <source>
        <dbReference type="ARBA" id="ARBA00022576"/>
    </source>
</evidence>
<keyword evidence="3 8" id="KW-0032">Aminotransferase</keyword>
<name>A0A6L5GQD1_9FIRM</name>
<organism evidence="8 9">
    <name type="scientific">Candidatus Pseudoramibacter fermentans</name>
    <dbReference type="NCBI Taxonomy" id="2594427"/>
    <lineage>
        <taxon>Bacteria</taxon>
        <taxon>Bacillati</taxon>
        <taxon>Bacillota</taxon>
        <taxon>Clostridia</taxon>
        <taxon>Eubacteriales</taxon>
        <taxon>Eubacteriaceae</taxon>
        <taxon>Pseudoramibacter</taxon>
    </lineage>
</organism>
<dbReference type="GO" id="GO:0004021">
    <property type="term" value="F:L-alanine:2-oxoglutarate aminotransferase activity"/>
    <property type="evidence" value="ECO:0007669"/>
    <property type="project" value="UniProtKB-EC"/>
</dbReference>
<comment type="cofactor">
    <cofactor evidence="1">
        <name>pyridoxal 5'-phosphate</name>
        <dbReference type="ChEBI" id="CHEBI:597326"/>
    </cofactor>
</comment>
<comment type="similarity">
    <text evidence="2">Belongs to the class-I pyridoxal-phosphate-dependent aminotransferase family.</text>
</comment>
<dbReference type="Gene3D" id="3.40.640.10">
    <property type="entry name" value="Type I PLP-dependent aspartate aminotransferase-like (Major domain)"/>
    <property type="match status" value="1"/>
</dbReference>
<dbReference type="EMBL" id="VOGB01000004">
    <property type="protein sequence ID" value="MQM72417.1"/>
    <property type="molecule type" value="Genomic_DNA"/>
</dbReference>
<evidence type="ECO:0000256" key="6">
    <source>
        <dbReference type="ARBA" id="ARBA00026106"/>
    </source>
</evidence>
<keyword evidence="4" id="KW-0808">Transferase</keyword>
<dbReference type="InterPro" id="IPR004839">
    <property type="entry name" value="Aminotransferase_I/II_large"/>
</dbReference>
<keyword evidence="9" id="KW-1185">Reference proteome</keyword>
<dbReference type="InterPro" id="IPR015421">
    <property type="entry name" value="PyrdxlP-dep_Trfase_major"/>
</dbReference>
<evidence type="ECO:0000259" key="7">
    <source>
        <dbReference type="Pfam" id="PF00155"/>
    </source>
</evidence>